<organism evidence="1 2">
    <name type="scientific">Candidatus Promineifilum breve</name>
    <dbReference type="NCBI Taxonomy" id="1806508"/>
    <lineage>
        <taxon>Bacteria</taxon>
        <taxon>Bacillati</taxon>
        <taxon>Chloroflexota</taxon>
        <taxon>Ardenticatenia</taxon>
        <taxon>Candidatus Promineifilales</taxon>
        <taxon>Candidatus Promineifilaceae</taxon>
        <taxon>Candidatus Promineifilum</taxon>
    </lineage>
</organism>
<gene>
    <name evidence="1" type="ORF">CFX0092_A2397</name>
</gene>
<dbReference type="PANTHER" id="PTHR39441:SF1">
    <property type="entry name" value="DUF2252 DOMAIN-CONTAINING PROTEIN"/>
    <property type="match status" value="1"/>
</dbReference>
<dbReference type="AlphaFoldDB" id="A0A160T5T8"/>
<accession>A0A160T5T8</accession>
<dbReference type="KEGG" id="pbf:CFX0092_A2397"/>
<evidence type="ECO:0000313" key="1">
    <source>
        <dbReference type="EMBL" id="CUS04275.2"/>
    </source>
</evidence>
<reference evidence="1" key="1">
    <citation type="submission" date="2016-01" db="EMBL/GenBank/DDBJ databases">
        <authorList>
            <person name="Mcilroy J.S."/>
            <person name="Karst M S."/>
            <person name="Albertsen M."/>
        </authorList>
    </citation>
    <scope>NUCLEOTIDE SEQUENCE</scope>
    <source>
        <strain evidence="1">Cfx-K</strain>
    </source>
</reference>
<evidence type="ECO:0000313" key="2">
    <source>
        <dbReference type="Proteomes" id="UP000215027"/>
    </source>
</evidence>
<proteinExistence type="predicted"/>
<keyword evidence="2" id="KW-1185">Reference proteome</keyword>
<name>A0A160T5T8_9CHLR</name>
<dbReference type="RefSeq" id="WP_095043649.1">
    <property type="nucleotide sequence ID" value="NZ_LN890655.1"/>
</dbReference>
<dbReference type="InterPro" id="IPR018721">
    <property type="entry name" value="DUF2252"/>
</dbReference>
<sequence>MNTDTRDIAALPPTAPGLSVADRYEIGRNRRKNVPRSAHADWQPLPERDMPAVLEATNQNRVAALVPIRHDRMAVSPFTFYRGAPAVMADDLSHTPGSGLMVQLCGDCHISNFGLFASPERNLVFDLNDFDETLPGPFEWDVKRAAASIVIAARNANLNTRDARRAVLMALRVYREKMHELAERSYLNTWYSVVEADVFLKVAGKKNRQTATAGLSRVQAKDRLRAFAKLTELVDGERRIINDPPIVHRLDKHEDEVRQWVTSLFETYYESLEDSRKHLLARYRLVDVAHKVVGVGSVGTRCFISLWLGKDDADPLFLQVKQANPSLLEPYLGRSTYDHPGRRVVAGQRLMQATSDIFLGSASSAGDAYFIRQLYDMKGSADLSQIPAAYLERYAALCGAVLARAHARSGDAAQIAGYMGRSDRFDEVLAKFAFRYADQNDADWKTFKRAIKDGRIEVRTE</sequence>
<dbReference type="Proteomes" id="UP000215027">
    <property type="component" value="Chromosome I"/>
</dbReference>
<dbReference type="EMBL" id="LN890655">
    <property type="protein sequence ID" value="CUS04275.2"/>
    <property type="molecule type" value="Genomic_DNA"/>
</dbReference>
<dbReference type="Pfam" id="PF10009">
    <property type="entry name" value="DUF2252"/>
    <property type="match status" value="1"/>
</dbReference>
<evidence type="ECO:0008006" key="3">
    <source>
        <dbReference type="Google" id="ProtNLM"/>
    </source>
</evidence>
<dbReference type="OrthoDB" id="1491115at2"/>
<protein>
    <recommendedName>
        <fullName evidence="3">DUF2252 domain-containing protein</fullName>
    </recommendedName>
</protein>
<dbReference type="PANTHER" id="PTHR39441">
    <property type="entry name" value="DUF2252 DOMAIN-CONTAINING PROTEIN"/>
    <property type="match status" value="1"/>
</dbReference>